<organism evidence="10 11">
    <name type="scientific">Roseburia hominis (strain DSM 16839 / JCM 17582 / NCIMB 14029 / A2-183)</name>
    <dbReference type="NCBI Taxonomy" id="585394"/>
    <lineage>
        <taxon>Bacteria</taxon>
        <taxon>Bacillati</taxon>
        <taxon>Bacillota</taxon>
        <taxon>Clostridia</taxon>
        <taxon>Lachnospirales</taxon>
        <taxon>Lachnospiraceae</taxon>
        <taxon>Roseburia</taxon>
    </lineage>
</organism>
<name>G2T2R2_ROSHA</name>
<dbReference type="HOGENOM" id="CLU_045532_0_2_9"/>
<dbReference type="STRING" id="585394.RHOM_06640"/>
<dbReference type="InterPro" id="IPR045540">
    <property type="entry name" value="YegS/DAGK_C"/>
</dbReference>
<dbReference type="InterPro" id="IPR017438">
    <property type="entry name" value="ATP-NAD_kinase_N"/>
</dbReference>
<evidence type="ECO:0000256" key="4">
    <source>
        <dbReference type="ARBA" id="ARBA00022741"/>
    </source>
</evidence>
<dbReference type="SMART" id="SM00046">
    <property type="entry name" value="DAGKc"/>
    <property type="match status" value="1"/>
</dbReference>
<evidence type="ECO:0000313" key="11">
    <source>
        <dbReference type="Proteomes" id="UP000008178"/>
    </source>
</evidence>
<dbReference type="InterPro" id="IPR001206">
    <property type="entry name" value="Diacylglycerol_kinase_cat_dom"/>
</dbReference>
<dbReference type="PANTHER" id="PTHR12358:SF54">
    <property type="entry name" value="SPHINGOSINE KINASE RELATED PROTEIN"/>
    <property type="match status" value="1"/>
</dbReference>
<dbReference type="Gene3D" id="3.40.50.10330">
    <property type="entry name" value="Probable inorganic polyphosphate/atp-NAD kinase, domain 1"/>
    <property type="match status" value="1"/>
</dbReference>
<keyword evidence="7" id="KW-0444">Lipid biosynthesis</keyword>
<evidence type="ECO:0000259" key="9">
    <source>
        <dbReference type="PROSITE" id="PS50146"/>
    </source>
</evidence>
<dbReference type="Gene3D" id="2.60.200.40">
    <property type="match status" value="1"/>
</dbReference>
<keyword evidence="4" id="KW-0547">Nucleotide-binding</keyword>
<evidence type="ECO:0000256" key="6">
    <source>
        <dbReference type="ARBA" id="ARBA00022840"/>
    </source>
</evidence>
<dbReference type="PROSITE" id="PS50146">
    <property type="entry name" value="DAGK"/>
    <property type="match status" value="1"/>
</dbReference>
<comment type="similarity">
    <text evidence="2">Belongs to the diacylglycerol/lipid kinase family.</text>
</comment>
<evidence type="ECO:0000313" key="10">
    <source>
        <dbReference type="EMBL" id="AEN96445.1"/>
    </source>
</evidence>
<keyword evidence="8" id="KW-1208">Phospholipid metabolism</keyword>
<reference evidence="10 11" key="1">
    <citation type="journal article" date="2015" name="Genome Announc.">
        <title>Complete genome sequence of the human gut symbiont Roseburia hominis.</title>
        <authorList>
            <person name="Travis A.J."/>
            <person name="Kelly D."/>
            <person name="Flint H.J."/>
            <person name="Aminov R.I."/>
        </authorList>
    </citation>
    <scope>NUCLEOTIDE SEQUENCE [LARGE SCALE GENOMIC DNA]</scope>
    <source>
        <strain evidence="11">DSM 16839 / JCM 17582 / NCIMB 14029 / A2-183</strain>
    </source>
</reference>
<keyword evidence="6" id="KW-0067">ATP-binding</keyword>
<keyword evidence="3" id="KW-0808">Transferase</keyword>
<evidence type="ECO:0000256" key="5">
    <source>
        <dbReference type="ARBA" id="ARBA00022777"/>
    </source>
</evidence>
<feature type="domain" description="DAGKc" evidence="9">
    <location>
        <begin position="16"/>
        <end position="155"/>
    </location>
</feature>
<dbReference type="Pfam" id="PF00781">
    <property type="entry name" value="DAGK_cat"/>
    <property type="match status" value="1"/>
</dbReference>
<keyword evidence="11" id="KW-1185">Reference proteome</keyword>
<dbReference type="KEGG" id="rho:RHOM_06640"/>
<gene>
    <name evidence="10" type="ordered locus">RHOM_06640</name>
</gene>
<evidence type="ECO:0000256" key="2">
    <source>
        <dbReference type="ARBA" id="ARBA00005983"/>
    </source>
</evidence>
<dbReference type="GO" id="GO:0005524">
    <property type="term" value="F:ATP binding"/>
    <property type="evidence" value="ECO:0007669"/>
    <property type="project" value="UniProtKB-KW"/>
</dbReference>
<dbReference type="GO" id="GO:0008654">
    <property type="term" value="P:phospholipid biosynthetic process"/>
    <property type="evidence" value="ECO:0007669"/>
    <property type="project" value="UniProtKB-KW"/>
</dbReference>
<dbReference type="Pfam" id="PF19279">
    <property type="entry name" value="YegS_C"/>
    <property type="match status" value="1"/>
</dbReference>
<evidence type="ECO:0000256" key="8">
    <source>
        <dbReference type="ARBA" id="ARBA00023264"/>
    </source>
</evidence>
<evidence type="ECO:0000256" key="1">
    <source>
        <dbReference type="ARBA" id="ARBA00001946"/>
    </source>
</evidence>
<dbReference type="NCBIfam" id="TIGR00147">
    <property type="entry name" value="YegS/Rv2252/BmrU family lipid kinase"/>
    <property type="match status" value="1"/>
</dbReference>
<dbReference type="InterPro" id="IPR016064">
    <property type="entry name" value="NAD/diacylglycerol_kinase_sf"/>
</dbReference>
<keyword evidence="7" id="KW-0594">Phospholipid biosynthesis</keyword>
<dbReference type="PANTHER" id="PTHR12358">
    <property type="entry name" value="SPHINGOSINE KINASE"/>
    <property type="match status" value="1"/>
</dbReference>
<evidence type="ECO:0000256" key="3">
    <source>
        <dbReference type="ARBA" id="ARBA00022679"/>
    </source>
</evidence>
<keyword evidence="5 10" id="KW-0418">Kinase</keyword>
<dbReference type="InterPro" id="IPR050187">
    <property type="entry name" value="Lipid_Phosphate_FormReg"/>
</dbReference>
<proteinExistence type="inferred from homology"/>
<dbReference type="eggNOG" id="COG1597">
    <property type="taxonomic scope" value="Bacteria"/>
</dbReference>
<sequence length="331" mass="36779">MYVRHMPETAECMLRWEKQMLYFIVNEKSRSGRGAQIWKEVQRELVKRGIHYRHYVTEHEGHATRLAVEICAKTDDDICLAVVGGDGTANEVINGITHPEKVRFGLIPTGSGNDLARGLKLSGTPLENLARMLSCMQRGREACTVIDLGEVAWDDCEKPRKFAISAGVGLDALVCKKALTSKLKVFLNKLHLGKLTYLLITVQSLFSMQTTEAAVRLDETPERKLDRIIYIAAMNFKAEGGGVPMAPKADATDGKLSICSVHGIPKWRTFLCLPFLVAAKHTGIRGFDIDDCGTCEVRLKDPMVLHADGEYCGDVTKLQFRCLPGMLRVML</sequence>
<dbReference type="EMBL" id="CP003040">
    <property type="protein sequence ID" value="AEN96445.1"/>
    <property type="molecule type" value="Genomic_DNA"/>
</dbReference>
<dbReference type="InterPro" id="IPR005218">
    <property type="entry name" value="Diacylglycerol/lipid_kinase"/>
</dbReference>
<keyword evidence="7" id="KW-0443">Lipid metabolism</keyword>
<dbReference type="SUPFAM" id="SSF111331">
    <property type="entry name" value="NAD kinase/diacylglycerol kinase-like"/>
    <property type="match status" value="1"/>
</dbReference>
<evidence type="ECO:0000256" key="7">
    <source>
        <dbReference type="ARBA" id="ARBA00023209"/>
    </source>
</evidence>
<protein>
    <submittedName>
        <fullName evidence="10">Diacylglycerol kinase catalytic region</fullName>
    </submittedName>
</protein>
<dbReference type="Proteomes" id="UP000008178">
    <property type="component" value="Chromosome"/>
</dbReference>
<dbReference type="AlphaFoldDB" id="G2T2R2"/>
<comment type="cofactor">
    <cofactor evidence="1">
        <name>Mg(2+)</name>
        <dbReference type="ChEBI" id="CHEBI:18420"/>
    </cofactor>
</comment>
<dbReference type="GO" id="GO:0016301">
    <property type="term" value="F:kinase activity"/>
    <property type="evidence" value="ECO:0007669"/>
    <property type="project" value="UniProtKB-KW"/>
</dbReference>
<accession>G2T2R2</accession>